<evidence type="ECO:0000313" key="2">
    <source>
        <dbReference type="EMBL" id="JAD79111.1"/>
    </source>
</evidence>
<dbReference type="AlphaFoldDB" id="A0A0A9CU90"/>
<proteinExistence type="predicted"/>
<sequence>MPPNTTTPRHHTASPTPPHPTPPVQIAEKRRQEAGTKPRGDGDELCGGGGARDREGGVRHRRVGVHRVLDRQAAPRPRLHRPRHRAGHRSIVPACLPPISSSRLPVPRTDSFPRLAECAVRWSRCDVRLDGIDSCLGADWLGQCLILVHLGGRLGLFFLLFPFLCQGIGIPIYELELCTD</sequence>
<organism evidence="2">
    <name type="scientific">Arundo donax</name>
    <name type="common">Giant reed</name>
    <name type="synonym">Donax arundinaceus</name>
    <dbReference type="NCBI Taxonomy" id="35708"/>
    <lineage>
        <taxon>Eukaryota</taxon>
        <taxon>Viridiplantae</taxon>
        <taxon>Streptophyta</taxon>
        <taxon>Embryophyta</taxon>
        <taxon>Tracheophyta</taxon>
        <taxon>Spermatophyta</taxon>
        <taxon>Magnoliopsida</taxon>
        <taxon>Liliopsida</taxon>
        <taxon>Poales</taxon>
        <taxon>Poaceae</taxon>
        <taxon>PACMAD clade</taxon>
        <taxon>Arundinoideae</taxon>
        <taxon>Arundineae</taxon>
        <taxon>Arundo</taxon>
    </lineage>
</organism>
<accession>A0A0A9CU90</accession>
<reference evidence="2" key="2">
    <citation type="journal article" date="2015" name="Data Brief">
        <title>Shoot transcriptome of the giant reed, Arundo donax.</title>
        <authorList>
            <person name="Barrero R.A."/>
            <person name="Guerrero F.D."/>
            <person name="Moolhuijzen P."/>
            <person name="Goolsby J.A."/>
            <person name="Tidwell J."/>
            <person name="Bellgard S.E."/>
            <person name="Bellgard M.I."/>
        </authorList>
    </citation>
    <scope>NUCLEOTIDE SEQUENCE</scope>
    <source>
        <tissue evidence="2">Shoot tissue taken approximately 20 cm above the soil surface</tissue>
    </source>
</reference>
<dbReference type="EMBL" id="GBRH01218784">
    <property type="protein sequence ID" value="JAD79111.1"/>
    <property type="molecule type" value="Transcribed_RNA"/>
</dbReference>
<feature type="compositionally biased region" description="Basic and acidic residues" evidence="1">
    <location>
        <begin position="27"/>
        <end position="42"/>
    </location>
</feature>
<protein>
    <submittedName>
        <fullName evidence="2">Uncharacterized protein</fullName>
    </submittedName>
</protein>
<feature type="region of interest" description="Disordered" evidence="1">
    <location>
        <begin position="1"/>
        <end position="87"/>
    </location>
</feature>
<name>A0A0A9CU90_ARUDO</name>
<feature type="compositionally biased region" description="Basic residues" evidence="1">
    <location>
        <begin position="77"/>
        <end position="87"/>
    </location>
</feature>
<reference evidence="2" key="1">
    <citation type="submission" date="2014-09" db="EMBL/GenBank/DDBJ databases">
        <authorList>
            <person name="Magalhaes I.L.F."/>
            <person name="Oliveira U."/>
            <person name="Santos F.R."/>
            <person name="Vidigal T.H.D.A."/>
            <person name="Brescovit A.D."/>
            <person name="Santos A.J."/>
        </authorList>
    </citation>
    <scope>NUCLEOTIDE SEQUENCE</scope>
    <source>
        <tissue evidence="2">Shoot tissue taken approximately 20 cm above the soil surface</tissue>
    </source>
</reference>
<evidence type="ECO:0000256" key="1">
    <source>
        <dbReference type="SAM" id="MobiDB-lite"/>
    </source>
</evidence>